<evidence type="ECO:0000259" key="2">
    <source>
        <dbReference type="Pfam" id="PF00561"/>
    </source>
</evidence>
<dbReference type="GO" id="GO:0016787">
    <property type="term" value="F:hydrolase activity"/>
    <property type="evidence" value="ECO:0007669"/>
    <property type="project" value="UniProtKB-KW"/>
</dbReference>
<accession>A0AAW8FR19</accession>
<dbReference type="Pfam" id="PF00561">
    <property type="entry name" value="Abhydrolase_1"/>
    <property type="match status" value="1"/>
</dbReference>
<dbReference type="Gene3D" id="3.40.50.1820">
    <property type="entry name" value="alpha/beta hydrolase"/>
    <property type="match status" value="1"/>
</dbReference>
<reference evidence="3" key="1">
    <citation type="submission" date="2023-07" db="EMBL/GenBank/DDBJ databases">
        <title>Comparative genomics of wheat-associated soil bacteria to identify genetic determinants of phenazine resistance.</title>
        <authorList>
            <person name="Mouncey N."/>
        </authorList>
    </citation>
    <scope>NUCLEOTIDE SEQUENCE</scope>
    <source>
        <strain evidence="3">V4I22</strain>
    </source>
</reference>
<evidence type="ECO:0000313" key="4">
    <source>
        <dbReference type="Proteomes" id="UP001234216"/>
    </source>
</evidence>
<dbReference type="Proteomes" id="UP001234216">
    <property type="component" value="Unassembled WGS sequence"/>
</dbReference>
<gene>
    <name evidence="3" type="ORF">QFZ22_007675</name>
</gene>
<name>A0AAW8FR19_9ACTN</name>
<evidence type="ECO:0000256" key="1">
    <source>
        <dbReference type="SAM" id="MobiDB-lite"/>
    </source>
</evidence>
<organism evidence="3 4">
    <name type="scientific">Streptomyces canus</name>
    <dbReference type="NCBI Taxonomy" id="58343"/>
    <lineage>
        <taxon>Bacteria</taxon>
        <taxon>Bacillati</taxon>
        <taxon>Actinomycetota</taxon>
        <taxon>Actinomycetes</taxon>
        <taxon>Kitasatosporales</taxon>
        <taxon>Streptomycetaceae</taxon>
        <taxon>Streptomyces</taxon>
        <taxon>Streptomyces aurantiacus group</taxon>
    </lineage>
</organism>
<dbReference type="EMBL" id="JAUSZV010000005">
    <property type="protein sequence ID" value="MDQ0911690.1"/>
    <property type="molecule type" value="Genomic_DNA"/>
</dbReference>
<comment type="caution">
    <text evidence="3">The sequence shown here is derived from an EMBL/GenBank/DDBJ whole genome shotgun (WGS) entry which is preliminary data.</text>
</comment>
<dbReference type="AlphaFoldDB" id="A0AAW8FR19"/>
<feature type="domain" description="AB hydrolase-1" evidence="2">
    <location>
        <begin position="196"/>
        <end position="313"/>
    </location>
</feature>
<evidence type="ECO:0000313" key="3">
    <source>
        <dbReference type="EMBL" id="MDQ0911690.1"/>
    </source>
</evidence>
<protein>
    <submittedName>
        <fullName evidence="3">Dienelactone hydrolase</fullName>
    </submittedName>
</protein>
<dbReference type="PANTHER" id="PTHR12277">
    <property type="entry name" value="ALPHA/BETA HYDROLASE DOMAIN-CONTAINING PROTEIN"/>
    <property type="match status" value="1"/>
</dbReference>
<feature type="region of interest" description="Disordered" evidence="1">
    <location>
        <begin position="1"/>
        <end position="37"/>
    </location>
</feature>
<dbReference type="PANTHER" id="PTHR12277:SF79">
    <property type="entry name" value="XAA-PRO DIPEPTIDYL-PEPTIDASE-RELATED"/>
    <property type="match status" value="1"/>
</dbReference>
<proteinExistence type="predicted"/>
<dbReference type="InterPro" id="IPR029058">
    <property type="entry name" value="AB_hydrolase_fold"/>
</dbReference>
<dbReference type="SUPFAM" id="SSF53474">
    <property type="entry name" value="alpha/beta-Hydrolases"/>
    <property type="match status" value="1"/>
</dbReference>
<keyword evidence="3" id="KW-0378">Hydrolase</keyword>
<dbReference type="InterPro" id="IPR000073">
    <property type="entry name" value="AB_hydrolase_1"/>
</dbReference>
<sequence>MQATAGTATEPARATAGPPPNRRRHAHWPSAGSDRTLKGVRTVKATAAAVTAALAAGTAGIVAGRIASDAGLKASPGRPLPGEPRLTVHSIAAGRITLTRDLAALRPGTYGLAGDASHAVVGPVLAAEPHSADTVVRRLERVTHGTLEPGDKVWLTPNVYVGNPKSVLGLDHTDVEIPGELGALPAWFVPGVRDTWVIAVHGLGTTREHAMNLMEFLHGLRFPVLAPAHRGDAGAPRPPDGLNHFGDTEWRDLDAAMDFAVSQGARQLVLHGWSTGATMALRAAAHSGLRDRVRGLVLDSPVLSWERTLRALAAARHTPGVLLPLAVRAAQGRTGLPSDHFGLYADRTVPYAGHVDRSDGSGSDRPPPPTLIFHGPDDTIAPWDLSRRLAGTHPDRIALHTVRQAPHAAMWNADPSGYEEAMRRFLTPLM</sequence>